<gene>
    <name evidence="7" type="ORF">FBR43_12865</name>
</gene>
<keyword evidence="5" id="KW-0472">Membrane</keyword>
<evidence type="ECO:0000256" key="4">
    <source>
        <dbReference type="SAM" id="MobiDB-lite"/>
    </source>
</evidence>
<dbReference type="InterPro" id="IPR036291">
    <property type="entry name" value="NAD(P)-bd_dom_sf"/>
</dbReference>
<keyword evidence="5" id="KW-0812">Transmembrane</keyword>
<keyword evidence="2" id="KW-0560">Oxidoreductase</keyword>
<dbReference type="PRINTS" id="PR00080">
    <property type="entry name" value="SDRFAMILY"/>
</dbReference>
<dbReference type="GO" id="GO:0016020">
    <property type="term" value="C:membrane"/>
    <property type="evidence" value="ECO:0007669"/>
    <property type="project" value="TreeGrafter"/>
</dbReference>
<dbReference type="PANTHER" id="PTHR44196:SF1">
    <property type="entry name" value="DEHYDROGENASE_REDUCTASE SDR FAMILY MEMBER 7B"/>
    <property type="match status" value="1"/>
</dbReference>
<keyword evidence="5" id="KW-1133">Transmembrane helix</keyword>
<feature type="region of interest" description="Disordered" evidence="4">
    <location>
        <begin position="266"/>
        <end position="293"/>
    </location>
</feature>
<dbReference type="NCBIfam" id="NF005495">
    <property type="entry name" value="PRK07109.1"/>
    <property type="match status" value="1"/>
</dbReference>
<dbReference type="SUPFAM" id="SSF51735">
    <property type="entry name" value="NAD(P)-binding Rossmann-fold domains"/>
    <property type="match status" value="1"/>
</dbReference>
<keyword evidence="8" id="KW-1185">Reference proteome</keyword>
<evidence type="ECO:0000313" key="7">
    <source>
        <dbReference type="EMBL" id="TKD51546.1"/>
    </source>
</evidence>
<evidence type="ECO:0000256" key="5">
    <source>
        <dbReference type="SAM" id="Phobius"/>
    </source>
</evidence>
<dbReference type="SMART" id="SM00822">
    <property type="entry name" value="PKS_KR"/>
    <property type="match status" value="1"/>
</dbReference>
<dbReference type="Pfam" id="PF00106">
    <property type="entry name" value="adh_short"/>
    <property type="match status" value="1"/>
</dbReference>
<reference evidence="7 8" key="1">
    <citation type="submission" date="2019-04" db="EMBL/GenBank/DDBJ databases">
        <authorList>
            <person name="Yang Y."/>
            <person name="Wei D."/>
        </authorList>
    </citation>
    <scope>NUCLEOTIDE SEQUENCE [LARGE SCALE GENOMIC DNA]</scope>
    <source>
        <strain evidence="7 8">L-1-4w-11</strain>
    </source>
</reference>
<dbReference type="Proteomes" id="UP000309138">
    <property type="component" value="Unassembled WGS sequence"/>
</dbReference>
<sequence>MQLKALHQQTIVITGASSGNGLATAITAVERGAAVVLGARNLEALKIIKLQLEEQGGRVAVVQTDVAKVADVERLAACAVERFGGFDSWINNAAAATYGTVEQVSIEDHQRVFDVNYFGTLHGCLVAAQHLRKRGGGAIINLGSILGDRAIIQQGPYSATKHAVQALTDALRMELEKERAGISVTLIKPGAINTPYAEHARNYMSDAPRLPPPLYDPALVADAVLFACSTPRRQLYVGGAGVLSSLIGQVAPRMTDRVMELIGTRIQQKPGDPGGSARRGNLYEPTSDGTVRGSQNVYVRNSSMALEAQTLPAGASGGIALGLCAYILALRLSSQRRKHPLDTTQQSAARSKASE</sequence>
<evidence type="ECO:0000256" key="1">
    <source>
        <dbReference type="ARBA" id="ARBA00006484"/>
    </source>
</evidence>
<dbReference type="PANTHER" id="PTHR44196">
    <property type="entry name" value="DEHYDROGENASE/REDUCTASE SDR FAMILY MEMBER 7B"/>
    <property type="match status" value="1"/>
</dbReference>
<organism evidence="7 8">
    <name type="scientific">Sphingomonas baiyangensis</name>
    <dbReference type="NCBI Taxonomy" id="2572576"/>
    <lineage>
        <taxon>Bacteria</taxon>
        <taxon>Pseudomonadati</taxon>
        <taxon>Pseudomonadota</taxon>
        <taxon>Alphaproteobacteria</taxon>
        <taxon>Sphingomonadales</taxon>
        <taxon>Sphingomonadaceae</taxon>
        <taxon>Sphingomonas</taxon>
    </lineage>
</organism>
<accession>A0A4U1L5R0</accession>
<dbReference type="EMBL" id="SWKR01000002">
    <property type="protein sequence ID" value="TKD51546.1"/>
    <property type="molecule type" value="Genomic_DNA"/>
</dbReference>
<dbReference type="OrthoDB" id="9781689at2"/>
<dbReference type="RefSeq" id="WP_136943482.1">
    <property type="nucleotide sequence ID" value="NZ_SWKR01000002.1"/>
</dbReference>
<dbReference type="AlphaFoldDB" id="A0A4U1L5R0"/>
<dbReference type="InterPro" id="IPR002347">
    <property type="entry name" value="SDR_fam"/>
</dbReference>
<feature type="transmembrane region" description="Helical" evidence="5">
    <location>
        <begin position="311"/>
        <end position="330"/>
    </location>
</feature>
<dbReference type="PRINTS" id="PR00081">
    <property type="entry name" value="GDHRDH"/>
</dbReference>
<name>A0A4U1L5R0_9SPHN</name>
<dbReference type="GO" id="GO:0016491">
    <property type="term" value="F:oxidoreductase activity"/>
    <property type="evidence" value="ECO:0007669"/>
    <property type="project" value="UniProtKB-KW"/>
</dbReference>
<evidence type="ECO:0000259" key="6">
    <source>
        <dbReference type="SMART" id="SM00822"/>
    </source>
</evidence>
<comment type="caution">
    <text evidence="7">The sequence shown here is derived from an EMBL/GenBank/DDBJ whole genome shotgun (WGS) entry which is preliminary data.</text>
</comment>
<dbReference type="InterPro" id="IPR057326">
    <property type="entry name" value="KR_dom"/>
</dbReference>
<dbReference type="Gene3D" id="3.40.50.720">
    <property type="entry name" value="NAD(P)-binding Rossmann-like Domain"/>
    <property type="match status" value="1"/>
</dbReference>
<evidence type="ECO:0000256" key="3">
    <source>
        <dbReference type="RuleBase" id="RU000363"/>
    </source>
</evidence>
<dbReference type="PROSITE" id="PS00061">
    <property type="entry name" value="ADH_SHORT"/>
    <property type="match status" value="1"/>
</dbReference>
<evidence type="ECO:0000313" key="8">
    <source>
        <dbReference type="Proteomes" id="UP000309138"/>
    </source>
</evidence>
<proteinExistence type="inferred from homology"/>
<dbReference type="InterPro" id="IPR020904">
    <property type="entry name" value="Sc_DH/Rdtase_CS"/>
</dbReference>
<comment type="similarity">
    <text evidence="1 3">Belongs to the short-chain dehydrogenases/reductases (SDR) family.</text>
</comment>
<protein>
    <submittedName>
        <fullName evidence="7">SDR family NAD(P)-dependent oxidoreductase</fullName>
    </submittedName>
</protein>
<evidence type="ECO:0000256" key="2">
    <source>
        <dbReference type="ARBA" id="ARBA00023002"/>
    </source>
</evidence>
<feature type="domain" description="Ketoreductase" evidence="6">
    <location>
        <begin position="9"/>
        <end position="190"/>
    </location>
</feature>